<evidence type="ECO:0000313" key="2">
    <source>
        <dbReference type="Proteomes" id="UP000318667"/>
    </source>
</evidence>
<dbReference type="Proteomes" id="UP000318667">
    <property type="component" value="Unassembled WGS sequence"/>
</dbReference>
<keyword evidence="2" id="KW-1185">Reference proteome</keyword>
<protein>
    <submittedName>
        <fullName evidence="1">1,4-alpha-glucan branching enzyme</fullName>
    </submittedName>
</protein>
<accession>A0A562J6W3</accession>
<dbReference type="SUPFAM" id="SSF51445">
    <property type="entry name" value="(Trans)glycosidases"/>
    <property type="match status" value="1"/>
</dbReference>
<dbReference type="EMBL" id="VLKI01000026">
    <property type="protein sequence ID" value="TWH78912.1"/>
    <property type="molecule type" value="Genomic_DNA"/>
</dbReference>
<sequence length="89" mass="10082">MVSTTRKKKSLSEPQVIYEVHLGSWKKHENGDLLTYKELVAELIPYVLENGFTHIEILPVIENPLDASRGYQGTGYFSATSRFGSPIRK</sequence>
<dbReference type="PANTHER" id="PTHR43651:SF3">
    <property type="entry name" value="1,4-ALPHA-GLUCAN-BRANCHING ENZYME"/>
    <property type="match status" value="1"/>
</dbReference>
<dbReference type="GeneID" id="71202795"/>
<comment type="caution">
    <text evidence="1">The sequence shown here is derived from an EMBL/GenBank/DDBJ whole genome shotgun (WGS) entry which is preliminary data.</text>
</comment>
<dbReference type="RefSeq" id="WP_242021117.1">
    <property type="nucleotide sequence ID" value="NZ_CBCSDC010000040.1"/>
</dbReference>
<dbReference type="Gene3D" id="3.20.20.80">
    <property type="entry name" value="Glycosidases"/>
    <property type="match status" value="1"/>
</dbReference>
<dbReference type="GO" id="GO:0005829">
    <property type="term" value="C:cytosol"/>
    <property type="evidence" value="ECO:0007669"/>
    <property type="project" value="TreeGrafter"/>
</dbReference>
<proteinExistence type="predicted"/>
<evidence type="ECO:0000313" key="1">
    <source>
        <dbReference type="EMBL" id="TWH78912.1"/>
    </source>
</evidence>
<dbReference type="GO" id="GO:0003844">
    <property type="term" value="F:1,4-alpha-glucan branching enzyme activity"/>
    <property type="evidence" value="ECO:0007669"/>
    <property type="project" value="TreeGrafter"/>
</dbReference>
<reference evidence="1 2" key="1">
    <citation type="journal article" date="2015" name="Stand. Genomic Sci.">
        <title>Genomic Encyclopedia of Bacterial and Archaeal Type Strains, Phase III: the genomes of soil and plant-associated and newly described type strains.</title>
        <authorList>
            <person name="Whitman W.B."/>
            <person name="Woyke T."/>
            <person name="Klenk H.P."/>
            <person name="Zhou Y."/>
            <person name="Lilburn T.G."/>
            <person name="Beck B.J."/>
            <person name="De Vos P."/>
            <person name="Vandamme P."/>
            <person name="Eisen J.A."/>
            <person name="Garrity G."/>
            <person name="Hugenholtz P."/>
            <person name="Kyrpides N.C."/>
        </authorList>
    </citation>
    <scope>NUCLEOTIDE SEQUENCE [LARGE SCALE GENOMIC DNA]</scope>
    <source>
        <strain evidence="1 2">CGMCC 1.10115</strain>
    </source>
</reference>
<gene>
    <name evidence="1" type="ORF">IQ19_05111</name>
</gene>
<name>A0A562J6W3_9BACI</name>
<organism evidence="1 2">
    <name type="scientific">Cytobacillus oceanisediminis</name>
    <dbReference type="NCBI Taxonomy" id="665099"/>
    <lineage>
        <taxon>Bacteria</taxon>
        <taxon>Bacillati</taxon>
        <taxon>Bacillota</taxon>
        <taxon>Bacilli</taxon>
        <taxon>Bacillales</taxon>
        <taxon>Bacillaceae</taxon>
        <taxon>Cytobacillus</taxon>
    </lineage>
</organism>
<dbReference type="AlphaFoldDB" id="A0A562J6W3"/>
<dbReference type="PANTHER" id="PTHR43651">
    <property type="entry name" value="1,4-ALPHA-GLUCAN-BRANCHING ENZYME"/>
    <property type="match status" value="1"/>
</dbReference>
<dbReference type="GO" id="GO:0005978">
    <property type="term" value="P:glycogen biosynthetic process"/>
    <property type="evidence" value="ECO:0007669"/>
    <property type="project" value="TreeGrafter"/>
</dbReference>
<dbReference type="InterPro" id="IPR017853">
    <property type="entry name" value="GH"/>
</dbReference>